<evidence type="ECO:0000256" key="6">
    <source>
        <dbReference type="ARBA" id="ARBA00022989"/>
    </source>
</evidence>
<gene>
    <name evidence="11" type="ORF">GCM10017653_39180</name>
</gene>
<keyword evidence="7 8" id="KW-0472">Membrane</keyword>
<evidence type="ECO:0000256" key="3">
    <source>
        <dbReference type="ARBA" id="ARBA00022475"/>
    </source>
</evidence>
<organism evidence="11 12">
    <name type="scientific">Ancylobacter defluvii</name>
    <dbReference type="NCBI Taxonomy" id="1282440"/>
    <lineage>
        <taxon>Bacteria</taxon>
        <taxon>Pseudomonadati</taxon>
        <taxon>Pseudomonadota</taxon>
        <taxon>Alphaproteobacteria</taxon>
        <taxon>Hyphomicrobiales</taxon>
        <taxon>Xanthobacteraceae</taxon>
        <taxon>Ancylobacter</taxon>
    </lineage>
</organism>
<evidence type="ECO:0000259" key="10">
    <source>
        <dbReference type="PROSITE" id="PS50928"/>
    </source>
</evidence>
<evidence type="ECO:0000313" key="12">
    <source>
        <dbReference type="Proteomes" id="UP001143330"/>
    </source>
</evidence>
<dbReference type="InterPro" id="IPR035906">
    <property type="entry name" value="MetI-like_sf"/>
</dbReference>
<dbReference type="CDD" id="cd06261">
    <property type="entry name" value="TM_PBP2"/>
    <property type="match status" value="2"/>
</dbReference>
<feature type="transmembrane region" description="Helical" evidence="8">
    <location>
        <begin position="268"/>
        <end position="287"/>
    </location>
</feature>
<evidence type="ECO:0000256" key="4">
    <source>
        <dbReference type="ARBA" id="ARBA00022519"/>
    </source>
</evidence>
<feature type="transmembrane region" description="Helical" evidence="8">
    <location>
        <begin position="434"/>
        <end position="452"/>
    </location>
</feature>
<feature type="transmembrane region" description="Helical" evidence="8">
    <location>
        <begin position="30"/>
        <end position="48"/>
    </location>
</feature>
<keyword evidence="5 8" id="KW-0812">Transmembrane</keyword>
<keyword evidence="4" id="KW-0997">Cell inner membrane</keyword>
<dbReference type="Proteomes" id="UP001143330">
    <property type="component" value="Unassembled WGS sequence"/>
</dbReference>
<dbReference type="RefSeq" id="WP_213359650.1">
    <property type="nucleotide sequence ID" value="NZ_BSFM01000017.1"/>
</dbReference>
<dbReference type="PROSITE" id="PS50928">
    <property type="entry name" value="ABC_TM1"/>
    <property type="match status" value="2"/>
</dbReference>
<feature type="domain" description="ABC transmembrane type-1" evidence="10">
    <location>
        <begin position="369"/>
        <end position="561"/>
    </location>
</feature>
<dbReference type="Gene3D" id="1.10.3720.10">
    <property type="entry name" value="MetI-like"/>
    <property type="match status" value="2"/>
</dbReference>
<comment type="caution">
    <text evidence="11">The sequence shown here is derived from an EMBL/GenBank/DDBJ whole genome shotgun (WGS) entry which is preliminary data.</text>
</comment>
<keyword evidence="3" id="KW-1003">Cell membrane</keyword>
<protein>
    <submittedName>
        <fullName evidence="11">Iron ABC transporter permease</fullName>
    </submittedName>
</protein>
<comment type="subcellular location">
    <subcellularLocation>
        <location evidence="1">Cell inner membrane</location>
        <topology evidence="1">Multi-pass membrane protein</topology>
    </subcellularLocation>
    <subcellularLocation>
        <location evidence="8">Cell membrane</location>
        <topology evidence="8">Multi-pass membrane protein</topology>
    </subcellularLocation>
</comment>
<keyword evidence="12" id="KW-1185">Reference proteome</keyword>
<reference evidence="11" key="2">
    <citation type="submission" date="2023-01" db="EMBL/GenBank/DDBJ databases">
        <authorList>
            <person name="Sun Q."/>
            <person name="Evtushenko L."/>
        </authorList>
    </citation>
    <scope>NUCLEOTIDE SEQUENCE</scope>
    <source>
        <strain evidence="11">VKM B-2789</strain>
    </source>
</reference>
<evidence type="ECO:0000256" key="1">
    <source>
        <dbReference type="ARBA" id="ARBA00004429"/>
    </source>
</evidence>
<keyword evidence="6 8" id="KW-1133">Transmembrane helix</keyword>
<feature type="transmembrane region" description="Helical" evidence="8">
    <location>
        <begin position="488"/>
        <end position="512"/>
    </location>
</feature>
<evidence type="ECO:0000256" key="2">
    <source>
        <dbReference type="ARBA" id="ARBA00022448"/>
    </source>
</evidence>
<evidence type="ECO:0000313" key="11">
    <source>
        <dbReference type="EMBL" id="GLK85848.1"/>
    </source>
</evidence>
<comment type="similarity">
    <text evidence="8">Belongs to the binding-protein-dependent transport system permease family.</text>
</comment>
<dbReference type="GO" id="GO:0055085">
    <property type="term" value="P:transmembrane transport"/>
    <property type="evidence" value="ECO:0007669"/>
    <property type="project" value="InterPro"/>
</dbReference>
<dbReference type="GO" id="GO:0005886">
    <property type="term" value="C:plasma membrane"/>
    <property type="evidence" value="ECO:0007669"/>
    <property type="project" value="UniProtKB-SubCell"/>
</dbReference>
<feature type="transmembrane region" description="Helical" evidence="8">
    <location>
        <begin position="79"/>
        <end position="108"/>
    </location>
</feature>
<feature type="transmembrane region" description="Helical" evidence="8">
    <location>
        <begin position="115"/>
        <end position="136"/>
    </location>
</feature>
<sequence>MAAETAGPRIRRAPATAPGPRKETLGGERLLLGLVLAYVLFTTFWPLAELFSAALRPGEDGRTLGLMRDVLASRATGRALWGSLVTSGLAVALSTVLGVGLAFAVSLIRLRSPAALVFLILTPLLIPSQTMALAWIELAGSGSPILGALGLAPAPGSANPLYSTGGIALVMGIEHMPLVFIATRAALRTVPADLIEAARVIGVPRHRIAASVVLPLVAPSILAGALLAFTAAIGNFGVPALLGIPGRVSVLTTLIYQRLNGFGPSAAGQVAVLALIMTVLAAAALALRSLALRRLAVPLPAGRPFEPSRSSPVGEIVLWLVVLVIAVMPLAALVMTALLPAIGVRFGLDTASLAQFAAVLANAAVRRAFANSLLLSAGCALVAVVVAVPFAYLAVRRPGWLVRALDVGVEAPWVVPGTVVALGMILAFLPPLPLIGVSLYGTLAILLIAYLARFLPLVLRPVTAAAQTADPALDEAARIVGAGLARRLACVFLPGVLPAAVAGAMLVVMTALNELTLSALLWSSGHETIGVMVFALQYEGNSTAAAAVAVLSTGLVFALCAAANAGARWLPERILPWRQ</sequence>
<evidence type="ECO:0000256" key="5">
    <source>
        <dbReference type="ARBA" id="ARBA00022692"/>
    </source>
</evidence>
<reference evidence="11" key="1">
    <citation type="journal article" date="2014" name="Int. J. Syst. Evol. Microbiol.">
        <title>Complete genome sequence of Corynebacterium casei LMG S-19264T (=DSM 44701T), isolated from a smear-ripened cheese.</title>
        <authorList>
            <consortium name="US DOE Joint Genome Institute (JGI-PGF)"/>
            <person name="Walter F."/>
            <person name="Albersmeier A."/>
            <person name="Kalinowski J."/>
            <person name="Ruckert C."/>
        </authorList>
    </citation>
    <scope>NUCLEOTIDE SEQUENCE</scope>
    <source>
        <strain evidence="11">VKM B-2789</strain>
    </source>
</reference>
<feature type="region of interest" description="Disordered" evidence="9">
    <location>
        <begin position="1"/>
        <end position="21"/>
    </location>
</feature>
<feature type="transmembrane region" description="Helical" evidence="8">
    <location>
        <begin position="208"/>
        <end position="230"/>
    </location>
</feature>
<feature type="domain" description="ABC transmembrane type-1" evidence="10">
    <location>
        <begin position="80"/>
        <end position="288"/>
    </location>
</feature>
<feature type="transmembrane region" description="Helical" evidence="8">
    <location>
        <begin position="167"/>
        <end position="187"/>
    </location>
</feature>
<feature type="transmembrane region" description="Helical" evidence="8">
    <location>
        <begin position="407"/>
        <end position="428"/>
    </location>
</feature>
<feature type="transmembrane region" description="Helical" evidence="8">
    <location>
        <begin position="316"/>
        <end position="339"/>
    </location>
</feature>
<dbReference type="EMBL" id="BSFM01000017">
    <property type="protein sequence ID" value="GLK85848.1"/>
    <property type="molecule type" value="Genomic_DNA"/>
</dbReference>
<name>A0A9W6K0D1_9HYPH</name>
<dbReference type="AlphaFoldDB" id="A0A9W6K0D1"/>
<evidence type="ECO:0000256" key="8">
    <source>
        <dbReference type="RuleBase" id="RU363032"/>
    </source>
</evidence>
<dbReference type="InterPro" id="IPR000515">
    <property type="entry name" value="MetI-like"/>
</dbReference>
<keyword evidence="2 8" id="KW-0813">Transport</keyword>
<dbReference type="SUPFAM" id="SSF161098">
    <property type="entry name" value="MetI-like"/>
    <property type="match status" value="2"/>
</dbReference>
<proteinExistence type="inferred from homology"/>
<dbReference type="Pfam" id="PF00528">
    <property type="entry name" value="BPD_transp_1"/>
    <property type="match status" value="2"/>
</dbReference>
<feature type="transmembrane region" description="Helical" evidence="8">
    <location>
        <begin position="544"/>
        <end position="570"/>
    </location>
</feature>
<dbReference type="PANTHER" id="PTHR43357:SF3">
    <property type="entry name" value="FE(3+)-TRANSPORT SYSTEM PERMEASE PROTEIN FBPB 2"/>
    <property type="match status" value="1"/>
</dbReference>
<evidence type="ECO:0000256" key="7">
    <source>
        <dbReference type="ARBA" id="ARBA00023136"/>
    </source>
</evidence>
<accession>A0A9W6K0D1</accession>
<evidence type="ECO:0000256" key="9">
    <source>
        <dbReference type="SAM" id="MobiDB-lite"/>
    </source>
</evidence>
<dbReference type="PANTHER" id="PTHR43357">
    <property type="entry name" value="INNER MEMBRANE ABC TRANSPORTER PERMEASE PROTEIN YDCV"/>
    <property type="match status" value="1"/>
</dbReference>
<feature type="transmembrane region" description="Helical" evidence="8">
    <location>
        <begin position="371"/>
        <end position="395"/>
    </location>
</feature>